<dbReference type="Pfam" id="PF07716">
    <property type="entry name" value="bZIP_2"/>
    <property type="match status" value="1"/>
</dbReference>
<comment type="subcellular location">
    <subcellularLocation>
        <location evidence="1">Nucleus</location>
    </subcellularLocation>
</comment>
<dbReference type="AlphaFoldDB" id="B9WJH8"/>
<feature type="domain" description="BZIP" evidence="8">
    <location>
        <begin position="90"/>
        <end position="153"/>
    </location>
</feature>
<name>B9WJH8_CANDC</name>
<evidence type="ECO:0000256" key="3">
    <source>
        <dbReference type="ARBA" id="ARBA00023125"/>
    </source>
</evidence>
<dbReference type="CDD" id="cd14705">
    <property type="entry name" value="bZIP_Zip1"/>
    <property type="match status" value="1"/>
</dbReference>
<dbReference type="InterPro" id="IPR004827">
    <property type="entry name" value="bZIP"/>
</dbReference>
<dbReference type="Proteomes" id="UP000002605">
    <property type="component" value="Chromosome 7"/>
</dbReference>
<dbReference type="RefSeq" id="XP_002421288.1">
    <property type="nucleotide sequence ID" value="XM_002421243.1"/>
</dbReference>
<dbReference type="PROSITE" id="PS00036">
    <property type="entry name" value="BZIP_BASIC"/>
    <property type="match status" value="1"/>
</dbReference>
<evidence type="ECO:0000259" key="8">
    <source>
        <dbReference type="PROSITE" id="PS50217"/>
    </source>
</evidence>
<dbReference type="GO" id="GO:0089713">
    <property type="term" value="C:Cbf1-Met4-Met28 complex"/>
    <property type="evidence" value="ECO:0007669"/>
    <property type="project" value="TreeGrafter"/>
</dbReference>
<dbReference type="OrthoDB" id="1939598at2759"/>
<keyword evidence="4" id="KW-0804">Transcription</keyword>
<dbReference type="HOGENOM" id="CLU_112526_0_0_1"/>
<dbReference type="Gene3D" id="1.20.5.170">
    <property type="match status" value="1"/>
</dbReference>
<evidence type="ECO:0000313" key="9">
    <source>
        <dbReference type="CGD" id="CAL0000166111"/>
    </source>
</evidence>
<evidence type="ECO:0000313" key="11">
    <source>
        <dbReference type="Proteomes" id="UP000002605"/>
    </source>
</evidence>
<keyword evidence="2" id="KW-0805">Transcription regulation</keyword>
<gene>
    <name evidence="9" type="ordered locus">Cd36_70670</name>
    <name evidence="10" type="ORF">CD36_70670</name>
</gene>
<sequence length="173" mass="19997">MNFEPIDYLQNLNLDFTNTVSSTDVSPQIDQQELDLFTQAANNDFFSLDVFGNGNIVPIKPQEQVHNSHNDDTFDLPKPAPPIRKETARDSAAEDKRKRNTAASARFRIKKKMKEQEMERRAKELEERVTNLEKKLKAAELENRCLKNIISKQNQQKGDELLQSIKQKSFEFS</sequence>
<evidence type="ECO:0000256" key="1">
    <source>
        <dbReference type="ARBA" id="ARBA00004123"/>
    </source>
</evidence>
<reference evidence="10 11" key="1">
    <citation type="journal article" date="2009" name="Genome Res.">
        <title>Comparative genomics of the fungal pathogens Candida dubliniensis and Candida albicans.</title>
        <authorList>
            <person name="Jackson A.P."/>
            <person name="Gamble J.A."/>
            <person name="Yeomans T."/>
            <person name="Moran G.P."/>
            <person name="Saunders D."/>
            <person name="Harris D."/>
            <person name="Aslett M."/>
            <person name="Barrell J.F."/>
            <person name="Butler G."/>
            <person name="Citiulo F."/>
            <person name="Coleman D.C."/>
            <person name="de Groot P.W.J."/>
            <person name="Goodwin T.J."/>
            <person name="Quail M.A."/>
            <person name="McQuillan J."/>
            <person name="Munro C.A."/>
            <person name="Pain A."/>
            <person name="Poulter R.T."/>
            <person name="Rajandream M.A."/>
            <person name="Renauld H."/>
            <person name="Spiering M.J."/>
            <person name="Tivey A."/>
            <person name="Gow N.A.R."/>
            <person name="Barrell B."/>
            <person name="Sullivan D.J."/>
            <person name="Berriman M."/>
        </authorList>
    </citation>
    <scope>NUCLEOTIDE SEQUENCE [LARGE SCALE GENOMIC DNA]</scope>
    <source>
        <strain evidence="11">CD36 / ATCC MYA-646 / CBS 7987 / NCPF 3949 / NRRL Y-17841</strain>
    </source>
</reference>
<accession>B9WJH8</accession>
<dbReference type="GO" id="GO:0001228">
    <property type="term" value="F:DNA-binding transcription activator activity, RNA polymerase II-specific"/>
    <property type="evidence" value="ECO:0007669"/>
    <property type="project" value="TreeGrafter"/>
</dbReference>
<dbReference type="GO" id="GO:0005634">
    <property type="term" value="C:nucleus"/>
    <property type="evidence" value="ECO:0007669"/>
    <property type="project" value="UniProtKB-SubCell"/>
</dbReference>
<evidence type="ECO:0000313" key="10">
    <source>
        <dbReference type="EMBL" id="CAX40620.1"/>
    </source>
</evidence>
<feature type="coiled-coil region" evidence="6">
    <location>
        <begin position="108"/>
        <end position="156"/>
    </location>
</feature>
<evidence type="ECO:0000256" key="6">
    <source>
        <dbReference type="SAM" id="Coils"/>
    </source>
</evidence>
<dbReference type="EMBL" id="FM992694">
    <property type="protein sequence ID" value="CAX40620.1"/>
    <property type="molecule type" value="Genomic_DNA"/>
</dbReference>
<evidence type="ECO:0000256" key="2">
    <source>
        <dbReference type="ARBA" id="ARBA00023015"/>
    </source>
</evidence>
<dbReference type="GO" id="GO:0000977">
    <property type="term" value="F:RNA polymerase II transcription regulatory region sequence-specific DNA binding"/>
    <property type="evidence" value="ECO:0007669"/>
    <property type="project" value="TreeGrafter"/>
</dbReference>
<keyword evidence="11" id="KW-1185">Reference proteome</keyword>
<dbReference type="PANTHER" id="PTHR13044">
    <property type="entry name" value="ACTIVATING TRANSCRIPTION FACTOR ATF 4/5"/>
    <property type="match status" value="1"/>
</dbReference>
<dbReference type="SUPFAM" id="SSF57959">
    <property type="entry name" value="Leucine zipper domain"/>
    <property type="match status" value="1"/>
</dbReference>
<keyword evidence="5" id="KW-0539">Nucleus</keyword>
<evidence type="ECO:0000256" key="5">
    <source>
        <dbReference type="ARBA" id="ARBA00023242"/>
    </source>
</evidence>
<feature type="compositionally biased region" description="Basic and acidic residues" evidence="7">
    <location>
        <begin position="83"/>
        <end position="97"/>
    </location>
</feature>
<proteinExistence type="predicted"/>
<dbReference type="PROSITE" id="PS50217">
    <property type="entry name" value="BZIP"/>
    <property type="match status" value="1"/>
</dbReference>
<dbReference type="VEuPathDB" id="FungiDB:CD36_70670"/>
<organism evidence="10 11">
    <name type="scientific">Candida dubliniensis (strain CD36 / ATCC MYA-646 / CBS 7987 / NCPF 3949 / NRRL Y-17841)</name>
    <name type="common">Yeast</name>
    <dbReference type="NCBI Taxonomy" id="573826"/>
    <lineage>
        <taxon>Eukaryota</taxon>
        <taxon>Fungi</taxon>
        <taxon>Dikarya</taxon>
        <taxon>Ascomycota</taxon>
        <taxon>Saccharomycotina</taxon>
        <taxon>Pichiomycetes</taxon>
        <taxon>Debaryomycetaceae</taxon>
        <taxon>Candida/Lodderomyces clade</taxon>
        <taxon>Candida</taxon>
    </lineage>
</organism>
<dbReference type="InterPro" id="IPR046347">
    <property type="entry name" value="bZIP_sf"/>
</dbReference>
<feature type="region of interest" description="Disordered" evidence="7">
    <location>
        <begin position="65"/>
        <end position="107"/>
    </location>
</feature>
<dbReference type="CGD" id="CAL0000166111">
    <property type="gene designation" value="Cd36_70670"/>
</dbReference>
<keyword evidence="6" id="KW-0175">Coiled coil</keyword>
<dbReference type="KEGG" id="cdu:CD36_70670"/>
<keyword evidence="3" id="KW-0238">DNA-binding</keyword>
<evidence type="ECO:0000256" key="4">
    <source>
        <dbReference type="ARBA" id="ARBA00023163"/>
    </source>
</evidence>
<dbReference type="PANTHER" id="PTHR13044:SF14">
    <property type="entry name" value="CRYPTOCEPHAL, ISOFORM A"/>
    <property type="match status" value="1"/>
</dbReference>
<protein>
    <submittedName>
        <fullName evidence="10">Transcriptional activator involved in regulation of sulfur metabolism, putative</fullName>
    </submittedName>
</protein>
<evidence type="ECO:0000256" key="7">
    <source>
        <dbReference type="SAM" id="MobiDB-lite"/>
    </source>
</evidence>
<dbReference type="eggNOG" id="ENOG502S7ZI">
    <property type="taxonomic scope" value="Eukaryota"/>
</dbReference>
<dbReference type="GeneID" id="8049173"/>